<name>A0A9J6ETU0_RHIMP</name>
<keyword evidence="2" id="KW-1185">Reference proteome</keyword>
<dbReference type="AlphaFoldDB" id="A0A9J6ETU0"/>
<evidence type="ECO:0000313" key="1">
    <source>
        <dbReference type="EMBL" id="KAH8037825.1"/>
    </source>
</evidence>
<dbReference type="EMBL" id="JABSTU010000002">
    <property type="protein sequence ID" value="KAH8037825.1"/>
    <property type="molecule type" value="Genomic_DNA"/>
</dbReference>
<comment type="caution">
    <text evidence="1">The sequence shown here is derived from an EMBL/GenBank/DDBJ whole genome shotgun (WGS) entry which is preliminary data.</text>
</comment>
<dbReference type="VEuPathDB" id="VectorBase:LOC119162945"/>
<proteinExistence type="predicted"/>
<dbReference type="Proteomes" id="UP000821866">
    <property type="component" value="Chromosome 10"/>
</dbReference>
<protein>
    <submittedName>
        <fullName evidence="1">Uncharacterized protein</fullName>
    </submittedName>
</protein>
<gene>
    <name evidence="1" type="ORF">HPB51_017325</name>
</gene>
<reference evidence="1" key="1">
    <citation type="journal article" date="2020" name="Cell">
        <title>Large-Scale Comparative Analyses of Tick Genomes Elucidate Their Genetic Diversity and Vector Capacities.</title>
        <authorList>
            <consortium name="Tick Genome and Microbiome Consortium (TIGMIC)"/>
            <person name="Jia N."/>
            <person name="Wang J."/>
            <person name="Shi W."/>
            <person name="Du L."/>
            <person name="Sun Y."/>
            <person name="Zhan W."/>
            <person name="Jiang J.F."/>
            <person name="Wang Q."/>
            <person name="Zhang B."/>
            <person name="Ji P."/>
            <person name="Bell-Sakyi L."/>
            <person name="Cui X.M."/>
            <person name="Yuan T.T."/>
            <person name="Jiang B.G."/>
            <person name="Yang W.F."/>
            <person name="Lam T.T."/>
            <person name="Chang Q.C."/>
            <person name="Ding S.J."/>
            <person name="Wang X.J."/>
            <person name="Zhu J.G."/>
            <person name="Ruan X.D."/>
            <person name="Zhao L."/>
            <person name="Wei J.T."/>
            <person name="Ye R.Z."/>
            <person name="Que T.C."/>
            <person name="Du C.H."/>
            <person name="Zhou Y.H."/>
            <person name="Cheng J.X."/>
            <person name="Dai P.F."/>
            <person name="Guo W.B."/>
            <person name="Han X.H."/>
            <person name="Huang E.J."/>
            <person name="Li L.F."/>
            <person name="Wei W."/>
            <person name="Gao Y.C."/>
            <person name="Liu J.Z."/>
            <person name="Shao H.Z."/>
            <person name="Wang X."/>
            <person name="Wang C.C."/>
            <person name="Yang T.C."/>
            <person name="Huo Q.B."/>
            <person name="Li W."/>
            <person name="Chen H.Y."/>
            <person name="Chen S.E."/>
            <person name="Zhou L.G."/>
            <person name="Ni X.B."/>
            <person name="Tian J.H."/>
            <person name="Sheng Y."/>
            <person name="Liu T."/>
            <person name="Pan Y.S."/>
            <person name="Xia L.Y."/>
            <person name="Li J."/>
            <person name="Zhao F."/>
            <person name="Cao W.C."/>
        </authorList>
    </citation>
    <scope>NUCLEOTIDE SEQUENCE</scope>
    <source>
        <strain evidence="1">Rmic-2018</strain>
    </source>
</reference>
<accession>A0A9J6ETU0</accession>
<evidence type="ECO:0000313" key="2">
    <source>
        <dbReference type="Proteomes" id="UP000821866"/>
    </source>
</evidence>
<sequence length="168" mass="18708">MLQHRFHPHFGSCLGASESTTMDRCFHHAGFQVQEAVPDEEESPADAKIEAVFSEVVPSASFTLQDYESIDESVRTCREETVEEMIAEVQDEDQSSCDECDDSIASVVVAPDRSAKEAVKLLQRYFEHKACLEFLASLLGMGAYLVKKTTQVCQTSHPSLLFFSYPSS</sequence>
<organism evidence="1 2">
    <name type="scientific">Rhipicephalus microplus</name>
    <name type="common">Cattle tick</name>
    <name type="synonym">Boophilus microplus</name>
    <dbReference type="NCBI Taxonomy" id="6941"/>
    <lineage>
        <taxon>Eukaryota</taxon>
        <taxon>Metazoa</taxon>
        <taxon>Ecdysozoa</taxon>
        <taxon>Arthropoda</taxon>
        <taxon>Chelicerata</taxon>
        <taxon>Arachnida</taxon>
        <taxon>Acari</taxon>
        <taxon>Parasitiformes</taxon>
        <taxon>Ixodida</taxon>
        <taxon>Ixodoidea</taxon>
        <taxon>Ixodidae</taxon>
        <taxon>Rhipicephalinae</taxon>
        <taxon>Rhipicephalus</taxon>
        <taxon>Boophilus</taxon>
    </lineage>
</organism>
<reference evidence="1" key="2">
    <citation type="submission" date="2021-09" db="EMBL/GenBank/DDBJ databases">
        <authorList>
            <person name="Jia N."/>
            <person name="Wang J."/>
            <person name="Shi W."/>
            <person name="Du L."/>
            <person name="Sun Y."/>
            <person name="Zhan W."/>
            <person name="Jiang J."/>
            <person name="Wang Q."/>
            <person name="Zhang B."/>
            <person name="Ji P."/>
            <person name="Sakyi L.B."/>
            <person name="Cui X."/>
            <person name="Yuan T."/>
            <person name="Jiang B."/>
            <person name="Yang W."/>
            <person name="Lam T.T.-Y."/>
            <person name="Chang Q."/>
            <person name="Ding S."/>
            <person name="Wang X."/>
            <person name="Zhu J."/>
            <person name="Ruan X."/>
            <person name="Zhao L."/>
            <person name="Wei J."/>
            <person name="Que T."/>
            <person name="Du C."/>
            <person name="Cheng J."/>
            <person name="Dai P."/>
            <person name="Han X."/>
            <person name="Huang E."/>
            <person name="Gao Y."/>
            <person name="Liu J."/>
            <person name="Shao H."/>
            <person name="Ye R."/>
            <person name="Li L."/>
            <person name="Wei W."/>
            <person name="Wang X."/>
            <person name="Wang C."/>
            <person name="Huo Q."/>
            <person name="Li W."/>
            <person name="Guo W."/>
            <person name="Chen H."/>
            <person name="Chen S."/>
            <person name="Zhou L."/>
            <person name="Zhou L."/>
            <person name="Ni X."/>
            <person name="Tian J."/>
            <person name="Zhou Y."/>
            <person name="Sheng Y."/>
            <person name="Liu T."/>
            <person name="Pan Y."/>
            <person name="Xia L."/>
            <person name="Li J."/>
            <person name="Zhao F."/>
            <person name="Cao W."/>
        </authorList>
    </citation>
    <scope>NUCLEOTIDE SEQUENCE</scope>
    <source>
        <strain evidence="1">Rmic-2018</strain>
        <tissue evidence="1">Larvae</tissue>
    </source>
</reference>